<evidence type="ECO:0000313" key="3">
    <source>
        <dbReference type="EMBL" id="WDA58957.1"/>
    </source>
</evidence>
<dbReference type="Pfam" id="PF10400">
    <property type="entry name" value="Vir_act_alpha_C"/>
    <property type="match status" value="1"/>
</dbReference>
<dbReference type="SUPFAM" id="SSF46785">
    <property type="entry name" value="Winged helix' DNA-binding domain"/>
    <property type="match status" value="1"/>
</dbReference>
<accession>A0ABY7V505</accession>
<dbReference type="InterPro" id="IPR036390">
    <property type="entry name" value="WH_DNA-bd_sf"/>
</dbReference>
<dbReference type="InterPro" id="IPR018309">
    <property type="entry name" value="Tscrpt_reg_PadR_C"/>
</dbReference>
<dbReference type="Gene3D" id="1.10.10.10">
    <property type="entry name" value="Winged helix-like DNA-binding domain superfamily/Winged helix DNA-binding domain"/>
    <property type="match status" value="1"/>
</dbReference>
<evidence type="ECO:0000259" key="1">
    <source>
        <dbReference type="Pfam" id="PF03551"/>
    </source>
</evidence>
<dbReference type="Proteomes" id="UP001217044">
    <property type="component" value="Chromosome"/>
</dbReference>
<dbReference type="Gene3D" id="6.10.140.190">
    <property type="match status" value="1"/>
</dbReference>
<dbReference type="EMBL" id="CP115165">
    <property type="protein sequence ID" value="WDA58957.1"/>
    <property type="molecule type" value="Genomic_DNA"/>
</dbReference>
<sequence length="199" mass="21457">MSDATSPPSPAPPSLGPSAFIVLGLLAQFGSGTSYDLKRWADSSVGFFWTFPRSQLYAEPQRLVTLGLLAERQEAGGRRRRTFAVTAAGRAALREWLSAPAGVPELRDLGLLKLFFMSQGDPDALGALAAEQWALHRERLSVYETLTACPQPEAPEGVPLQTLQMGLLYERASLAFWSEVQAGGGTTPGHMLSGITERL</sequence>
<dbReference type="RefSeq" id="WP_273989221.1">
    <property type="nucleotide sequence ID" value="NZ_BAABQT010000001.1"/>
</dbReference>
<gene>
    <name evidence="3" type="ORF">M8445_01710</name>
</gene>
<proteinExistence type="predicted"/>
<dbReference type="InterPro" id="IPR036388">
    <property type="entry name" value="WH-like_DNA-bd_sf"/>
</dbReference>
<feature type="domain" description="Transcription regulator PadR N-terminal" evidence="1">
    <location>
        <begin position="22"/>
        <end position="95"/>
    </location>
</feature>
<name>A0ABY7V505_9DEIO</name>
<dbReference type="InterPro" id="IPR005149">
    <property type="entry name" value="Tscrpt_reg_PadR_N"/>
</dbReference>
<reference evidence="3 4" key="1">
    <citation type="submission" date="2022-12" db="EMBL/GenBank/DDBJ databases">
        <title>Genome Sequence of Deinococcus aquaticus Type Strain PB314.</title>
        <authorList>
            <person name="Albert C."/>
            <person name="Hill J."/>
            <person name="Boren L."/>
            <person name="Scholz-Ng S."/>
            <person name="Fatema N."/>
            <person name="Grosso R."/>
            <person name="Soboslay E."/>
            <person name="Tuohy J."/>
        </authorList>
    </citation>
    <scope>NUCLEOTIDE SEQUENCE [LARGE SCALE GENOMIC DNA]</scope>
    <source>
        <strain evidence="3 4">PB-314</strain>
    </source>
</reference>
<keyword evidence="4" id="KW-1185">Reference proteome</keyword>
<feature type="domain" description="Transcription regulator PadR C-terminal" evidence="2">
    <location>
        <begin position="107"/>
        <end position="180"/>
    </location>
</feature>
<organism evidence="3 4">
    <name type="scientific">Deinococcus aquaticus</name>
    <dbReference type="NCBI Taxonomy" id="328692"/>
    <lineage>
        <taxon>Bacteria</taxon>
        <taxon>Thermotogati</taxon>
        <taxon>Deinococcota</taxon>
        <taxon>Deinococci</taxon>
        <taxon>Deinococcales</taxon>
        <taxon>Deinococcaceae</taxon>
        <taxon>Deinococcus</taxon>
    </lineage>
</organism>
<dbReference type="Pfam" id="PF03551">
    <property type="entry name" value="PadR"/>
    <property type="match status" value="1"/>
</dbReference>
<evidence type="ECO:0000313" key="4">
    <source>
        <dbReference type="Proteomes" id="UP001217044"/>
    </source>
</evidence>
<evidence type="ECO:0000259" key="2">
    <source>
        <dbReference type="Pfam" id="PF10400"/>
    </source>
</evidence>
<protein>
    <submittedName>
        <fullName evidence="3">PadR family transcriptional regulator</fullName>
    </submittedName>
</protein>